<dbReference type="GO" id="GO:0003677">
    <property type="term" value="F:DNA binding"/>
    <property type="evidence" value="ECO:0007669"/>
    <property type="project" value="InterPro"/>
</dbReference>
<keyword evidence="2" id="KW-0539">Nucleus</keyword>
<feature type="region of interest" description="Disordered" evidence="3">
    <location>
        <begin position="1"/>
        <end position="375"/>
    </location>
</feature>
<feature type="compositionally biased region" description="Polar residues" evidence="3">
    <location>
        <begin position="265"/>
        <end position="279"/>
    </location>
</feature>
<feature type="compositionally biased region" description="Polar residues" evidence="3">
    <location>
        <begin position="164"/>
        <end position="179"/>
    </location>
</feature>
<keyword evidence="5" id="KW-1185">Reference proteome</keyword>
<proteinExistence type="predicted"/>
<evidence type="ECO:0000256" key="1">
    <source>
        <dbReference type="ARBA" id="ARBA00004123"/>
    </source>
</evidence>
<dbReference type="PANTHER" id="PTHR15074:SF5">
    <property type="entry name" value="5-METHYLCYTOSINE G_T MISMATCH-SPECIFIC DNA GLYCOSYLASE"/>
    <property type="match status" value="1"/>
</dbReference>
<dbReference type="EMBL" id="SNSC02000001">
    <property type="protein sequence ID" value="TID27519.1"/>
    <property type="molecule type" value="Genomic_DNA"/>
</dbReference>
<gene>
    <name evidence="4" type="ORF">E6O75_ATG00286</name>
</gene>
<evidence type="ECO:0000313" key="5">
    <source>
        <dbReference type="Proteomes" id="UP000298493"/>
    </source>
</evidence>
<feature type="compositionally biased region" description="Basic and acidic residues" evidence="3">
    <location>
        <begin position="845"/>
        <end position="855"/>
    </location>
</feature>
<evidence type="ECO:0000256" key="2">
    <source>
        <dbReference type="ARBA" id="ARBA00023242"/>
    </source>
</evidence>
<evidence type="ECO:0000256" key="3">
    <source>
        <dbReference type="SAM" id="MobiDB-lite"/>
    </source>
</evidence>
<comment type="caution">
    <text evidence="4">The sequence shown here is derived from an EMBL/GenBank/DDBJ whole genome shotgun (WGS) entry which is preliminary data.</text>
</comment>
<dbReference type="AlphaFoldDB" id="A0A4Z1PMX2"/>
<sequence length="898" mass="98455">MSGTPNSTSSSRRKTRDRDRDRDRERDRDSTRSSRDKDKERDKDRDKDKDRKKRPSHSTRKPSSASTKDHPRDRSPRRERRSSNSSETPANRSKMSIVPEMERRPSLGSARVSSYPSFSKAHSKEAVGSKESINKVRMSPYTPEPTDLGSERGGKEPGARHASSDQANAPPSPPLTNTEPELRHSRSGNGVKKTPSRIRIVSPPRASKLKAEAGPRHSDSSSSLRRAQEKERGEDTTTRARAFSEAAKDTVSPESTEFSRLRTGQAGTHSTTDLSTQTWEDADSVATSVPLPPKAAPPEVPTAAQSSPISLPASSPRTPTPHEANFPPTQTPNKPTPAPRVLDPNSPFPSPYSTQSQDFGPPPPPPPPPAPQSTEIPRVDYLLQNGGLTHAVPRRFTSVLAPAAGVTAQYPGFVSPSSFGPQHTDVRNIFAPLQGVLDSYLQVMSRNGSLAVATGYRSVARRLLDRLEAVFNRNISSEVCHCIMCEQDAPSVISEDEDTGLSWGEVLEHVSGRRDLPSWPPFTTESDSPDLRKVAEAPMQTLDVDIAPEYREHFIRQSKKTKDVVQAWLASQPEAKTSPPQEVDDETLIFAVVTHLEPENQKLFTALLRGMDTLPPSRAPTPAIGPTSDLMKKTALALQRLYKLSQPPRDAECALFLLKNPELHGVLATLAAISSGEWDILVSGRFDGFLWSGADTPAASRNPTPANFNPRMITPGIPSRGPAPNSRNGTPFMHGPQTRGPTPGPLGAPVQMDEDTEVAVLAEVEREIYAGMDALEDAFEALHAKAEQVREALRARNAGLSMAAARRRGTMGDEYDPIAVAGTPSVGIGQTIWAGYGDEEQDWNDDAKSEIRPDDSASNISYNRRRRRHREKERRTPAPVEEEDESALTEEYVKPRRK</sequence>
<feature type="compositionally biased region" description="Basic and acidic residues" evidence="3">
    <location>
        <begin position="149"/>
        <end position="163"/>
    </location>
</feature>
<feature type="compositionally biased region" description="Basic residues" evidence="3">
    <location>
        <begin position="50"/>
        <end position="60"/>
    </location>
</feature>
<dbReference type="InterPro" id="IPR045138">
    <property type="entry name" value="MeCP2/MBD4"/>
</dbReference>
<feature type="compositionally biased region" description="Basic and acidic residues" evidence="3">
    <location>
        <begin position="67"/>
        <end position="76"/>
    </location>
</feature>
<organism evidence="4 5">
    <name type="scientific">Venturia nashicola</name>
    <dbReference type="NCBI Taxonomy" id="86259"/>
    <lineage>
        <taxon>Eukaryota</taxon>
        <taxon>Fungi</taxon>
        <taxon>Dikarya</taxon>
        <taxon>Ascomycota</taxon>
        <taxon>Pezizomycotina</taxon>
        <taxon>Dothideomycetes</taxon>
        <taxon>Pleosporomycetidae</taxon>
        <taxon>Venturiales</taxon>
        <taxon>Venturiaceae</taxon>
        <taxon>Venturia</taxon>
    </lineage>
</organism>
<feature type="compositionally biased region" description="Basic residues" evidence="3">
    <location>
        <begin position="863"/>
        <end position="872"/>
    </location>
</feature>
<name>A0A4Z1PMX2_9PEZI</name>
<feature type="compositionally biased region" description="Basic and acidic residues" evidence="3">
    <location>
        <begin position="209"/>
        <end position="219"/>
    </location>
</feature>
<comment type="subcellular location">
    <subcellularLocation>
        <location evidence="1">Nucleus</location>
    </subcellularLocation>
</comment>
<feature type="compositionally biased region" description="Basic and acidic residues" evidence="3">
    <location>
        <begin position="122"/>
        <end position="134"/>
    </location>
</feature>
<feature type="compositionally biased region" description="Pro residues" evidence="3">
    <location>
        <begin position="360"/>
        <end position="371"/>
    </location>
</feature>
<feature type="region of interest" description="Disordered" evidence="3">
    <location>
        <begin position="719"/>
        <end position="739"/>
    </location>
</feature>
<feature type="region of interest" description="Disordered" evidence="3">
    <location>
        <begin position="840"/>
        <end position="898"/>
    </location>
</feature>
<dbReference type="Proteomes" id="UP000298493">
    <property type="component" value="Unassembled WGS sequence"/>
</dbReference>
<feature type="compositionally biased region" description="Basic and acidic residues" evidence="3">
    <location>
        <begin position="16"/>
        <end position="49"/>
    </location>
</feature>
<dbReference type="STRING" id="86259.A0A4Z1PMX2"/>
<evidence type="ECO:0000313" key="4">
    <source>
        <dbReference type="EMBL" id="TID27519.1"/>
    </source>
</evidence>
<feature type="compositionally biased region" description="Basic and acidic residues" evidence="3">
    <location>
        <begin position="226"/>
        <end position="238"/>
    </location>
</feature>
<feature type="compositionally biased region" description="Polar residues" evidence="3">
    <location>
        <begin position="305"/>
        <end position="317"/>
    </location>
</feature>
<feature type="compositionally biased region" description="Pro residues" evidence="3">
    <location>
        <begin position="290"/>
        <end position="300"/>
    </location>
</feature>
<accession>A0A4Z1PMX2</accession>
<dbReference type="PANTHER" id="PTHR15074">
    <property type="entry name" value="METHYL-CPG-BINDING PROTEIN"/>
    <property type="match status" value="1"/>
</dbReference>
<reference evidence="4 5" key="1">
    <citation type="submission" date="2019-04" db="EMBL/GenBank/DDBJ databases">
        <title>High contiguity whole genome sequence and gene annotation resource for two Venturia nashicola isolates.</title>
        <authorList>
            <person name="Prokchorchik M."/>
            <person name="Won K."/>
            <person name="Lee Y."/>
            <person name="Choi E.D."/>
            <person name="Segonzac C."/>
            <person name="Sohn K.H."/>
        </authorList>
    </citation>
    <scope>NUCLEOTIDE SEQUENCE [LARGE SCALE GENOMIC DNA]</scope>
    <source>
        <strain evidence="4 5">PRI2</strain>
    </source>
</reference>
<protein>
    <submittedName>
        <fullName evidence="4">Mitochondrial distribution and morphology protein 31</fullName>
    </submittedName>
</protein>
<dbReference type="GO" id="GO:0005634">
    <property type="term" value="C:nucleus"/>
    <property type="evidence" value="ECO:0007669"/>
    <property type="project" value="UniProtKB-SubCell"/>
</dbReference>